<dbReference type="Gene3D" id="2.60.120.330">
    <property type="entry name" value="B-lactam Antibiotic, Isopenicillin N Synthase, Chain"/>
    <property type="match status" value="1"/>
</dbReference>
<evidence type="ECO:0000256" key="2">
    <source>
        <dbReference type="ARBA" id="ARBA00023004"/>
    </source>
</evidence>
<proteinExistence type="predicted"/>
<evidence type="ECO:0000313" key="5">
    <source>
        <dbReference type="Proteomes" id="UP000822688"/>
    </source>
</evidence>
<sequence>MCIATKDEFPVLDLHADDEDDKVARLAWVAKTWGFFKVVNHGVPPAAHPEGHGAHTRDFLYPIRAMRLERNGTHLVSGTSPSGYILHETIHGRFFLSYILAPGTMIVDVDGKHLCWTERLLFTPQKEAI</sequence>
<gene>
    <name evidence="4" type="ORF">KC19_1G066500</name>
</gene>
<evidence type="ECO:0000259" key="3">
    <source>
        <dbReference type="Pfam" id="PF14226"/>
    </source>
</evidence>
<organism evidence="4 5">
    <name type="scientific">Ceratodon purpureus</name>
    <name type="common">Fire moss</name>
    <name type="synonym">Dicranum purpureum</name>
    <dbReference type="NCBI Taxonomy" id="3225"/>
    <lineage>
        <taxon>Eukaryota</taxon>
        <taxon>Viridiplantae</taxon>
        <taxon>Streptophyta</taxon>
        <taxon>Embryophyta</taxon>
        <taxon>Bryophyta</taxon>
        <taxon>Bryophytina</taxon>
        <taxon>Bryopsida</taxon>
        <taxon>Dicranidae</taxon>
        <taxon>Pseudoditrichales</taxon>
        <taxon>Ditrichaceae</taxon>
        <taxon>Ceratodon</taxon>
    </lineage>
</organism>
<dbReference type="GO" id="GO:0046872">
    <property type="term" value="F:metal ion binding"/>
    <property type="evidence" value="ECO:0007669"/>
    <property type="project" value="UniProtKB-KW"/>
</dbReference>
<accession>A0A8T0J5D7</accession>
<keyword evidence="5" id="KW-1185">Reference proteome</keyword>
<dbReference type="Proteomes" id="UP000822688">
    <property type="component" value="Chromosome 1"/>
</dbReference>
<dbReference type="EMBL" id="CM026421">
    <property type="protein sequence ID" value="KAG0590041.1"/>
    <property type="molecule type" value="Genomic_DNA"/>
</dbReference>
<reference evidence="4" key="1">
    <citation type="submission" date="2020-06" db="EMBL/GenBank/DDBJ databases">
        <title>WGS assembly of Ceratodon purpureus strain R40.</title>
        <authorList>
            <person name="Carey S.B."/>
            <person name="Jenkins J."/>
            <person name="Shu S."/>
            <person name="Lovell J.T."/>
            <person name="Sreedasyam A."/>
            <person name="Maumus F."/>
            <person name="Tiley G.P."/>
            <person name="Fernandez-Pozo N."/>
            <person name="Barry K."/>
            <person name="Chen C."/>
            <person name="Wang M."/>
            <person name="Lipzen A."/>
            <person name="Daum C."/>
            <person name="Saski C.A."/>
            <person name="Payton A.C."/>
            <person name="Mcbreen J.C."/>
            <person name="Conrad R.E."/>
            <person name="Kollar L.M."/>
            <person name="Olsson S."/>
            <person name="Huttunen S."/>
            <person name="Landis J.B."/>
            <person name="Wickett N.J."/>
            <person name="Johnson M.G."/>
            <person name="Rensing S.A."/>
            <person name="Grimwood J."/>
            <person name="Schmutz J."/>
            <person name="Mcdaniel S.F."/>
        </authorList>
    </citation>
    <scope>NUCLEOTIDE SEQUENCE</scope>
    <source>
        <strain evidence="4">R40</strain>
    </source>
</reference>
<dbReference type="InterPro" id="IPR026992">
    <property type="entry name" value="DIOX_N"/>
</dbReference>
<dbReference type="SUPFAM" id="SSF51197">
    <property type="entry name" value="Clavaminate synthase-like"/>
    <property type="match status" value="1"/>
</dbReference>
<dbReference type="Pfam" id="PF14226">
    <property type="entry name" value="DIOX_N"/>
    <property type="match status" value="1"/>
</dbReference>
<evidence type="ECO:0000256" key="1">
    <source>
        <dbReference type="ARBA" id="ARBA00022723"/>
    </source>
</evidence>
<feature type="domain" description="Non-haem dioxygenase N-terminal" evidence="3">
    <location>
        <begin position="10"/>
        <end position="46"/>
    </location>
</feature>
<dbReference type="OrthoDB" id="1194397at2759"/>
<evidence type="ECO:0000313" key="4">
    <source>
        <dbReference type="EMBL" id="KAG0590041.1"/>
    </source>
</evidence>
<keyword evidence="2" id="KW-0408">Iron</keyword>
<keyword evidence="1" id="KW-0479">Metal-binding</keyword>
<dbReference type="AlphaFoldDB" id="A0A8T0J5D7"/>
<comment type="caution">
    <text evidence="4">The sequence shown here is derived from an EMBL/GenBank/DDBJ whole genome shotgun (WGS) entry which is preliminary data.</text>
</comment>
<name>A0A8T0J5D7_CERPU</name>
<protein>
    <recommendedName>
        <fullName evidence="3">Non-haem dioxygenase N-terminal domain-containing protein</fullName>
    </recommendedName>
</protein>
<dbReference type="InterPro" id="IPR027443">
    <property type="entry name" value="IPNS-like_sf"/>
</dbReference>